<accession>A0A150IHE9</accession>
<dbReference type="EMBL" id="LNGD01000292">
    <property type="protein sequence ID" value="KYC44406.1"/>
    <property type="molecule type" value="Genomic_DNA"/>
</dbReference>
<organism evidence="1 2">
    <name type="scientific">Candidatus Methanofastidiosum methylothiophilum</name>
    <dbReference type="NCBI Taxonomy" id="1705564"/>
    <lineage>
        <taxon>Archaea</taxon>
        <taxon>Methanobacteriati</taxon>
        <taxon>Methanobacteriota</taxon>
        <taxon>Stenosarchaea group</taxon>
        <taxon>Candidatus Methanofastidiosia</taxon>
        <taxon>Candidatus Methanofastidiosales</taxon>
        <taxon>Candidatus Methanofastidiosaceae</taxon>
        <taxon>Candidatus Methanofastidiosum</taxon>
    </lineage>
</organism>
<comment type="caution">
    <text evidence="1">The sequence shown here is derived from an EMBL/GenBank/DDBJ whole genome shotgun (WGS) entry which is preliminary data.</text>
</comment>
<dbReference type="AlphaFoldDB" id="A0A150IHE9"/>
<evidence type="ECO:0000313" key="1">
    <source>
        <dbReference type="EMBL" id="KYC44406.1"/>
    </source>
</evidence>
<sequence>MRIINIFLILIIILFFIGCLVPSQTSQTTPSNTNPCQNINCPDKCLGNELWSQICDNGQCKNFKRIDECAESCGCVDDPCKAISCNYKCIENDLWSYKCVNGICIKDQLVEECNKECGCKPELKIREIQPSESWIFNDPKDTGKVIAMGNVYLLYHDDKIGIILTCRTEKCYDYPAVYYEYKRQGEKEFHEYIQIEDLSYWRPPFDAFYVLYFSPEYYMKIGYVD</sequence>
<name>A0A150IHE9_9EURY</name>
<dbReference type="Proteomes" id="UP000075578">
    <property type="component" value="Unassembled WGS sequence"/>
</dbReference>
<protein>
    <submittedName>
        <fullName evidence="1">Uncharacterized protein</fullName>
    </submittedName>
</protein>
<reference evidence="1 2" key="1">
    <citation type="journal article" date="2016" name="ISME J.">
        <title>Chasing the elusive Euryarchaeota class WSA2: genomes reveal a uniquely fastidious methyl-reducing methanogen.</title>
        <authorList>
            <person name="Nobu M.K."/>
            <person name="Narihiro T."/>
            <person name="Kuroda K."/>
            <person name="Mei R."/>
            <person name="Liu W.T."/>
        </authorList>
    </citation>
    <scope>NUCLEOTIDE SEQUENCE [LARGE SCALE GENOMIC DNA]</scope>
    <source>
        <strain evidence="1">U1lsi0528_Bin089</strain>
    </source>
</reference>
<dbReference type="PROSITE" id="PS51257">
    <property type="entry name" value="PROKAR_LIPOPROTEIN"/>
    <property type="match status" value="1"/>
</dbReference>
<dbReference type="PATRIC" id="fig|1705564.3.peg.2205"/>
<gene>
    <name evidence="1" type="ORF">AMQ74_01972</name>
</gene>
<proteinExistence type="predicted"/>
<evidence type="ECO:0000313" key="2">
    <source>
        <dbReference type="Proteomes" id="UP000075578"/>
    </source>
</evidence>